<reference evidence="2 3" key="1">
    <citation type="journal article" date="2012" name="Science">
        <title>The Paleozoic origin of enzymatic lignin decomposition reconstructed from 31 fungal genomes.</title>
        <authorList>
            <person name="Floudas D."/>
            <person name="Binder M."/>
            <person name="Riley R."/>
            <person name="Barry K."/>
            <person name="Blanchette R.A."/>
            <person name="Henrissat B."/>
            <person name="Martinez A.T."/>
            <person name="Otillar R."/>
            <person name="Spatafora J.W."/>
            <person name="Yadav J.S."/>
            <person name="Aerts A."/>
            <person name="Benoit I."/>
            <person name="Boyd A."/>
            <person name="Carlson A."/>
            <person name="Copeland A."/>
            <person name="Coutinho P.M."/>
            <person name="de Vries R.P."/>
            <person name="Ferreira P."/>
            <person name="Findley K."/>
            <person name="Foster B."/>
            <person name="Gaskell J."/>
            <person name="Glotzer D."/>
            <person name="Gorecki P."/>
            <person name="Heitman J."/>
            <person name="Hesse C."/>
            <person name="Hori C."/>
            <person name="Igarashi K."/>
            <person name="Jurgens J.A."/>
            <person name="Kallen N."/>
            <person name="Kersten P."/>
            <person name="Kohler A."/>
            <person name="Kuees U."/>
            <person name="Kumar T.K.A."/>
            <person name="Kuo A."/>
            <person name="LaButti K."/>
            <person name="Larrondo L.F."/>
            <person name="Lindquist E."/>
            <person name="Ling A."/>
            <person name="Lombard V."/>
            <person name="Lucas S."/>
            <person name="Lundell T."/>
            <person name="Martin R."/>
            <person name="McLaughlin D.J."/>
            <person name="Morgenstern I."/>
            <person name="Morin E."/>
            <person name="Murat C."/>
            <person name="Nagy L.G."/>
            <person name="Nolan M."/>
            <person name="Ohm R.A."/>
            <person name="Patyshakuliyeva A."/>
            <person name="Rokas A."/>
            <person name="Ruiz-Duenas F.J."/>
            <person name="Sabat G."/>
            <person name="Salamov A."/>
            <person name="Samejima M."/>
            <person name="Schmutz J."/>
            <person name="Slot J.C."/>
            <person name="St John F."/>
            <person name="Stenlid J."/>
            <person name="Sun H."/>
            <person name="Sun S."/>
            <person name="Syed K."/>
            <person name="Tsang A."/>
            <person name="Wiebenga A."/>
            <person name="Young D."/>
            <person name="Pisabarro A."/>
            <person name="Eastwood D.C."/>
            <person name="Martin F."/>
            <person name="Cullen D."/>
            <person name="Grigoriev I.V."/>
            <person name="Hibbett D.S."/>
        </authorList>
    </citation>
    <scope>NUCLEOTIDE SEQUENCE [LARGE SCALE GENOMIC DNA]</scope>
    <source>
        <strain evidence="2 3">DJM-731 SS1</strain>
    </source>
</reference>
<proteinExistence type="predicted"/>
<dbReference type="Proteomes" id="UP000030653">
    <property type="component" value="Unassembled WGS sequence"/>
</dbReference>
<feature type="transmembrane region" description="Helical" evidence="1">
    <location>
        <begin position="21"/>
        <end position="47"/>
    </location>
</feature>
<dbReference type="OrthoDB" id="10456030at2759"/>
<keyword evidence="1" id="KW-1133">Transmembrane helix</keyword>
<keyword evidence="1" id="KW-0472">Membrane</keyword>
<organism evidence="2 3">
    <name type="scientific">Dacryopinax primogenitus (strain DJM 731)</name>
    <name type="common">Brown rot fungus</name>
    <dbReference type="NCBI Taxonomy" id="1858805"/>
    <lineage>
        <taxon>Eukaryota</taxon>
        <taxon>Fungi</taxon>
        <taxon>Dikarya</taxon>
        <taxon>Basidiomycota</taxon>
        <taxon>Agaricomycotina</taxon>
        <taxon>Dacrymycetes</taxon>
        <taxon>Dacrymycetales</taxon>
        <taxon>Dacrymycetaceae</taxon>
        <taxon>Dacryopinax</taxon>
    </lineage>
</organism>
<dbReference type="EMBL" id="JH795856">
    <property type="protein sequence ID" value="EJU05198.1"/>
    <property type="molecule type" value="Genomic_DNA"/>
</dbReference>
<keyword evidence="1" id="KW-0812">Transmembrane</keyword>
<dbReference type="AlphaFoldDB" id="M5GGB5"/>
<feature type="transmembrane region" description="Helical" evidence="1">
    <location>
        <begin position="103"/>
        <end position="122"/>
    </location>
</feature>
<sequence length="217" mass="23901">MYPLESSQRHILQQHRIPLALAVFDLTVLVFPITLVVSPCLAVLTFFSSVMGSLEQEPVWLSLMHTAVIVQMPLVIACTIENRFIQQQKDRSSILSVSRVRQNLIYLVTSLWLLTLLSSLLAHPSCAEGAPWKESLRPKTVTPEGGTVEKVMEENCTESLMAVGLSGVNALLCLCPVVCTLVVKTTLWRIMRKDTMGRGTSNAAYEALAQQACEGDS</sequence>
<evidence type="ECO:0000313" key="2">
    <source>
        <dbReference type="EMBL" id="EJU05198.1"/>
    </source>
</evidence>
<dbReference type="RefSeq" id="XP_040632092.1">
    <property type="nucleotide sequence ID" value="XM_040771652.1"/>
</dbReference>
<keyword evidence="3" id="KW-1185">Reference proteome</keyword>
<protein>
    <submittedName>
        <fullName evidence="2">Uncharacterized protein</fullName>
    </submittedName>
</protein>
<feature type="transmembrane region" description="Helical" evidence="1">
    <location>
        <begin position="160"/>
        <end position="183"/>
    </location>
</feature>
<gene>
    <name evidence="2" type="ORF">DACRYDRAFT_19774</name>
</gene>
<accession>M5GGB5</accession>
<dbReference type="HOGENOM" id="CLU_1272261_0_0_1"/>
<evidence type="ECO:0000313" key="3">
    <source>
        <dbReference type="Proteomes" id="UP000030653"/>
    </source>
</evidence>
<evidence type="ECO:0000256" key="1">
    <source>
        <dbReference type="SAM" id="Phobius"/>
    </source>
</evidence>
<name>M5GGB5_DACPD</name>
<dbReference type="GeneID" id="63686714"/>
<feature type="transmembrane region" description="Helical" evidence="1">
    <location>
        <begin position="59"/>
        <end position="82"/>
    </location>
</feature>